<feature type="domain" description="M23ase beta-sheet core" evidence="1">
    <location>
        <begin position="44"/>
        <end position="134"/>
    </location>
</feature>
<evidence type="ECO:0000313" key="2">
    <source>
        <dbReference type="EMBL" id="MFD2045298.1"/>
    </source>
</evidence>
<dbReference type="PANTHER" id="PTHR21666:SF270">
    <property type="entry name" value="MUREIN HYDROLASE ACTIVATOR ENVC"/>
    <property type="match status" value="1"/>
</dbReference>
<dbReference type="Proteomes" id="UP001597383">
    <property type="component" value="Unassembled WGS sequence"/>
</dbReference>
<proteinExistence type="predicted"/>
<dbReference type="InterPro" id="IPR011055">
    <property type="entry name" value="Dup_hybrid_motif"/>
</dbReference>
<dbReference type="RefSeq" id="WP_377557941.1">
    <property type="nucleotide sequence ID" value="NZ_JBHUHQ010000018.1"/>
</dbReference>
<dbReference type="GO" id="GO:0016787">
    <property type="term" value="F:hydrolase activity"/>
    <property type="evidence" value="ECO:0007669"/>
    <property type="project" value="UniProtKB-KW"/>
</dbReference>
<keyword evidence="3" id="KW-1185">Reference proteome</keyword>
<reference evidence="3" key="1">
    <citation type="journal article" date="2019" name="Int. J. Syst. Evol. Microbiol.">
        <title>The Global Catalogue of Microorganisms (GCM) 10K type strain sequencing project: providing services to taxonomists for standard genome sequencing and annotation.</title>
        <authorList>
            <consortium name="The Broad Institute Genomics Platform"/>
            <consortium name="The Broad Institute Genome Sequencing Center for Infectious Disease"/>
            <person name="Wu L."/>
            <person name="Ma J."/>
        </authorList>
    </citation>
    <scope>NUCLEOTIDE SEQUENCE [LARGE SCALE GENOMIC DNA]</scope>
    <source>
        <strain evidence="3">R28</strain>
    </source>
</reference>
<organism evidence="2 3">
    <name type="scientific">Ornithinibacillus salinisoli</name>
    <dbReference type="NCBI Taxonomy" id="1848459"/>
    <lineage>
        <taxon>Bacteria</taxon>
        <taxon>Bacillati</taxon>
        <taxon>Bacillota</taxon>
        <taxon>Bacilli</taxon>
        <taxon>Bacillales</taxon>
        <taxon>Bacillaceae</taxon>
        <taxon>Ornithinibacillus</taxon>
    </lineage>
</organism>
<accession>A0ABW4W3K8</accession>
<dbReference type="Gene3D" id="2.70.70.10">
    <property type="entry name" value="Glucose Permease (Domain IIA)"/>
    <property type="match status" value="1"/>
</dbReference>
<protein>
    <submittedName>
        <fullName evidence="2">M23 family metallopeptidase</fullName>
        <ecNumber evidence="2">3.4.24.-</ecNumber>
    </submittedName>
</protein>
<name>A0ABW4W3K8_9BACI</name>
<dbReference type="PANTHER" id="PTHR21666">
    <property type="entry name" value="PEPTIDASE-RELATED"/>
    <property type="match status" value="1"/>
</dbReference>
<dbReference type="Pfam" id="PF01551">
    <property type="entry name" value="Peptidase_M23"/>
    <property type="match status" value="1"/>
</dbReference>
<dbReference type="InterPro" id="IPR050570">
    <property type="entry name" value="Cell_wall_metabolism_enzyme"/>
</dbReference>
<keyword evidence="2" id="KW-0378">Hydrolase</keyword>
<gene>
    <name evidence="2" type="ORF">ACFSJF_13540</name>
</gene>
<dbReference type="EMBL" id="JBHUHQ010000018">
    <property type="protein sequence ID" value="MFD2045298.1"/>
    <property type="molecule type" value="Genomic_DNA"/>
</dbReference>
<dbReference type="CDD" id="cd12797">
    <property type="entry name" value="M23_peptidase"/>
    <property type="match status" value="1"/>
</dbReference>
<dbReference type="EC" id="3.4.24.-" evidence="2"/>
<dbReference type="SUPFAM" id="SSF51261">
    <property type="entry name" value="Duplicated hybrid motif"/>
    <property type="match status" value="1"/>
</dbReference>
<sequence>MMNYHNEYLPQQYALDVTKLNKFGTRTKGVYPKDLEKYEIFRDPLYSPCSGEVLEARDGLPDLIPPESNPDQPEGNYIALQCEQEVVVYIAHMLEGSVSVHEGDQIQAGTLIGLVGNSGNTTEPHLHIHAEKDGVGIPMTFNGRFLTRNSLVW</sequence>
<comment type="caution">
    <text evidence="2">The sequence shown here is derived from an EMBL/GenBank/DDBJ whole genome shotgun (WGS) entry which is preliminary data.</text>
</comment>
<evidence type="ECO:0000259" key="1">
    <source>
        <dbReference type="Pfam" id="PF01551"/>
    </source>
</evidence>
<evidence type="ECO:0000313" key="3">
    <source>
        <dbReference type="Proteomes" id="UP001597383"/>
    </source>
</evidence>
<dbReference type="InterPro" id="IPR016047">
    <property type="entry name" value="M23ase_b-sheet_dom"/>
</dbReference>